<dbReference type="RefSeq" id="WP_034165041.1">
    <property type="nucleotide sequence ID" value="NZ_CP006664.1"/>
</dbReference>
<dbReference type="Pfam" id="PF04076">
    <property type="entry name" value="BOF"/>
    <property type="match status" value="1"/>
</dbReference>
<dbReference type="PANTHER" id="PTHR36571">
    <property type="entry name" value="PROTEIN YGIW"/>
    <property type="match status" value="1"/>
</dbReference>
<reference evidence="3 4" key="1">
    <citation type="journal article" date="2012" name="PLoS ONE">
        <title>Edwardsiella comparative phylogenomics reveal the new intra/inter-species taxonomic relationships, virulence evolution and niche adaptation mechanisms.</title>
        <authorList>
            <person name="Yang M."/>
            <person name="Lv Y."/>
            <person name="Xiao J."/>
            <person name="Wu H."/>
            <person name="Zheng H."/>
            <person name="Liu Q."/>
            <person name="Zhang Y."/>
            <person name="Wang Q."/>
        </authorList>
    </citation>
    <scope>NUCLEOTIDE SEQUENCE [LARGE SCALE GENOMIC DNA]</scope>
    <source>
        <strain evidence="4">080813</strain>
    </source>
</reference>
<dbReference type="HOGENOM" id="CLU_118907_2_1_6"/>
<dbReference type="Proteomes" id="UP000028681">
    <property type="component" value="Chromosome"/>
</dbReference>
<evidence type="ECO:0000256" key="1">
    <source>
        <dbReference type="ARBA" id="ARBA00022729"/>
    </source>
</evidence>
<evidence type="ECO:0000313" key="4">
    <source>
        <dbReference type="Proteomes" id="UP000028681"/>
    </source>
</evidence>
<dbReference type="AlphaFoldDB" id="A0A076LPY6"/>
<feature type="chain" id="PRO_5001714718" evidence="2">
    <location>
        <begin position="19"/>
        <end position="125"/>
    </location>
</feature>
<accession>A0A076LPY6</accession>
<proteinExistence type="predicted"/>
<feature type="signal peptide" evidence="2">
    <location>
        <begin position="1"/>
        <end position="18"/>
    </location>
</feature>
<dbReference type="EMBL" id="CP006664">
    <property type="protein sequence ID" value="AIJ09991.1"/>
    <property type="molecule type" value="Genomic_DNA"/>
</dbReference>
<dbReference type="InterPro" id="IPR005220">
    <property type="entry name" value="CarO-like"/>
</dbReference>
<evidence type="ECO:0000256" key="2">
    <source>
        <dbReference type="SAM" id="SignalP"/>
    </source>
</evidence>
<evidence type="ECO:0000313" key="3">
    <source>
        <dbReference type="EMBL" id="AIJ09991.1"/>
    </source>
</evidence>
<organism evidence="3 4">
    <name type="scientific">Edwardsiella anguillarum ET080813</name>
    <dbReference type="NCBI Taxonomy" id="667120"/>
    <lineage>
        <taxon>Bacteria</taxon>
        <taxon>Pseudomonadati</taxon>
        <taxon>Pseudomonadota</taxon>
        <taxon>Gammaproteobacteria</taxon>
        <taxon>Enterobacterales</taxon>
        <taxon>Hafniaceae</taxon>
        <taxon>Edwardsiella</taxon>
    </lineage>
</organism>
<dbReference type="Gene3D" id="2.40.50.200">
    <property type="entry name" value="Bacterial OB-fold"/>
    <property type="match status" value="1"/>
</dbReference>
<dbReference type="GeneID" id="33940995"/>
<dbReference type="SUPFAM" id="SSF101756">
    <property type="entry name" value="Hypothetical protein YgiW"/>
    <property type="match status" value="1"/>
</dbReference>
<keyword evidence="1 2" id="KW-0732">Signal</keyword>
<dbReference type="NCBIfam" id="NF033674">
    <property type="entry name" value="stress_OB_fold"/>
    <property type="match status" value="1"/>
</dbReference>
<dbReference type="InterPro" id="IPR036700">
    <property type="entry name" value="BOBF_sf"/>
</dbReference>
<sequence length="125" mass="13240">MNNAVKAAILALSVAGLAACSTPPQTSLGGGFDGPHQQNVMTVSQVQKSTVIDEGQMVQLRGNIVQALGGEDYRFRDDSGAMTLIVPASAWAGRVVTPQQRVSVQGRIVKEFNGVKLYTVAIRLD</sequence>
<dbReference type="KEGG" id="ete:ETEE_3571"/>
<dbReference type="PROSITE" id="PS51257">
    <property type="entry name" value="PROKAR_LIPOPROTEIN"/>
    <property type="match status" value="1"/>
</dbReference>
<protein>
    <submittedName>
        <fullName evidence="3">Uncharacterized protein</fullName>
    </submittedName>
</protein>
<dbReference type="PANTHER" id="PTHR36571:SF1">
    <property type="entry name" value="PROTEIN YGIW"/>
    <property type="match status" value="1"/>
</dbReference>
<name>A0A076LPY6_9GAMM</name>
<gene>
    <name evidence="3" type="ORF">ETEE_3571</name>
</gene>